<dbReference type="InParanoid" id="C4JEV5"/>
<dbReference type="Proteomes" id="UP000002058">
    <property type="component" value="Unassembled WGS sequence"/>
</dbReference>
<name>C4JEV5_UNCRE</name>
<proteinExistence type="predicted"/>
<dbReference type="eggNOG" id="ENOG502T5JA">
    <property type="taxonomic scope" value="Eukaryota"/>
</dbReference>
<keyword evidence="2" id="KW-1185">Reference proteome</keyword>
<dbReference type="RefSeq" id="XP_002541341.1">
    <property type="nucleotide sequence ID" value="XM_002541295.1"/>
</dbReference>
<sequence length="175" mass="20975">MSNAEFSEFFLAHGIDFERNPRSPLEVEFRRLAHKRGWTEKNGLFKKHWHECLVSELRFRFRDVLRCKTKHEALKALCDMIVDEQETEEITRYMHPINKTEFLKRMDTSSTKACIKILRRYGIINLIEWIDSQREQTYPVRFPSTRQYGKYTGHTKNFVPSSVIRQVPILKVLLR</sequence>
<dbReference type="OrthoDB" id="6105938at2759"/>
<dbReference type="EMBL" id="CH476615">
    <property type="protein sequence ID" value="EEP76008.1"/>
    <property type="molecule type" value="Genomic_DNA"/>
</dbReference>
<dbReference type="VEuPathDB" id="FungiDB:UREG_00855"/>
<dbReference type="KEGG" id="ure:UREG_00855"/>
<dbReference type="HOGENOM" id="CLU_053382_4_0_1"/>
<organism evidence="1 2">
    <name type="scientific">Uncinocarpus reesii (strain UAMH 1704)</name>
    <dbReference type="NCBI Taxonomy" id="336963"/>
    <lineage>
        <taxon>Eukaryota</taxon>
        <taxon>Fungi</taxon>
        <taxon>Dikarya</taxon>
        <taxon>Ascomycota</taxon>
        <taxon>Pezizomycotina</taxon>
        <taxon>Eurotiomycetes</taxon>
        <taxon>Eurotiomycetidae</taxon>
        <taxon>Onygenales</taxon>
        <taxon>Onygenaceae</taxon>
        <taxon>Uncinocarpus</taxon>
    </lineage>
</organism>
<evidence type="ECO:0000313" key="1">
    <source>
        <dbReference type="EMBL" id="EEP76008.1"/>
    </source>
</evidence>
<gene>
    <name evidence="1" type="ORF">UREG_00855</name>
</gene>
<dbReference type="GeneID" id="8437654"/>
<dbReference type="AlphaFoldDB" id="C4JEV5"/>
<protein>
    <submittedName>
        <fullName evidence="1">Uncharacterized protein</fullName>
    </submittedName>
</protein>
<accession>C4JEV5</accession>
<evidence type="ECO:0000313" key="2">
    <source>
        <dbReference type="Proteomes" id="UP000002058"/>
    </source>
</evidence>
<reference evidence="2" key="1">
    <citation type="journal article" date="2009" name="Genome Res.">
        <title>Comparative genomic analyses of the human fungal pathogens Coccidioides and their relatives.</title>
        <authorList>
            <person name="Sharpton T.J."/>
            <person name="Stajich J.E."/>
            <person name="Rounsley S.D."/>
            <person name="Gardner M.J."/>
            <person name="Wortman J.R."/>
            <person name="Jordar V.S."/>
            <person name="Maiti R."/>
            <person name="Kodira C.D."/>
            <person name="Neafsey D.E."/>
            <person name="Zeng Q."/>
            <person name="Hung C.-Y."/>
            <person name="McMahan C."/>
            <person name="Muszewska A."/>
            <person name="Grynberg M."/>
            <person name="Mandel M.A."/>
            <person name="Kellner E.M."/>
            <person name="Barker B.M."/>
            <person name="Galgiani J.N."/>
            <person name="Orbach M.J."/>
            <person name="Kirkland T.N."/>
            <person name="Cole G.T."/>
            <person name="Henn M.R."/>
            <person name="Birren B.W."/>
            <person name="Taylor J.W."/>
        </authorList>
    </citation>
    <scope>NUCLEOTIDE SEQUENCE [LARGE SCALE GENOMIC DNA]</scope>
    <source>
        <strain evidence="2">UAMH 1704</strain>
    </source>
</reference>